<comment type="caution">
    <text evidence="13">The sequence shown here is derived from an EMBL/GenBank/DDBJ whole genome shotgun (WGS) entry which is preliminary data.</text>
</comment>
<dbReference type="InterPro" id="IPR049577">
    <property type="entry name" value="GMPP_N"/>
</dbReference>
<evidence type="ECO:0000256" key="1">
    <source>
        <dbReference type="ARBA" id="ARBA00004823"/>
    </source>
</evidence>
<dbReference type="InterPro" id="IPR029044">
    <property type="entry name" value="Nucleotide-diphossugar_trans"/>
</dbReference>
<keyword evidence="5 13" id="KW-0548">Nucleotidyltransferase</keyword>
<sequence length="472" mass="52335">MIPVILAGGNGSRLWPKSRVAYPKQFLALTTDESMLQNTLSRLPKEGMQAPIIICNEAHRFLVAEQLRQVATHHNGIILEPVGRNTAPAITLAALNALANDPEATLLVLAADHVIQDESAFATAIKDAEILAAQDKLVTFGIVPQQPHTGYGYIQSGTSIQHQQNTIGFTVSSFKEKPDMRTAQDYVGSGQYFWNSGMFMFKAKTYIAALEQFAPEILQYCKAAVAEQSLDLDFIRIPETIFAQCPDDSIDYAIMEHTDAAVMVPLDAGWSDVGSWTSLWDLAEKDAHGNAVSGDVMLHNAKNNYVNSEGRLVTLIGCEDLVVVETKDAVMVAKQNAVQDIKHIVNQLKATERPEFEFHREVFRPWGSYDSIDHGQRFQVKRISVKPNEKLSVQMHHHRAEHWIVVSGTAKVTIGDKTVLISENESTYIPIGEVHALENPGKIPLELIEVQSGSYLGEDDIVRFSDRYGRSE</sequence>
<accession>A0AA42BPT9</accession>
<evidence type="ECO:0000256" key="7">
    <source>
        <dbReference type="ARBA" id="ARBA00023134"/>
    </source>
</evidence>
<evidence type="ECO:0000259" key="11">
    <source>
        <dbReference type="Pfam" id="PF01050"/>
    </source>
</evidence>
<keyword evidence="4 13" id="KW-0808">Transferase</keyword>
<protein>
    <recommendedName>
        <fullName evidence="3">mannose-1-phosphate guanylyltransferase</fullName>
        <ecNumber evidence="3">2.7.7.13</ecNumber>
    </recommendedName>
</protein>
<dbReference type="InterPro" id="IPR054566">
    <property type="entry name" value="ManC/GMP-like_b-helix"/>
</dbReference>
<evidence type="ECO:0000256" key="6">
    <source>
        <dbReference type="ARBA" id="ARBA00022741"/>
    </source>
</evidence>
<evidence type="ECO:0000313" key="13">
    <source>
        <dbReference type="EMBL" id="MCP3428801.1"/>
    </source>
</evidence>
<feature type="domain" description="Nucleotidyl transferase" evidence="10">
    <location>
        <begin position="3"/>
        <end position="287"/>
    </location>
</feature>
<evidence type="ECO:0000259" key="12">
    <source>
        <dbReference type="Pfam" id="PF22640"/>
    </source>
</evidence>
<keyword evidence="7" id="KW-0342">GTP-binding</keyword>
<keyword evidence="6" id="KW-0547">Nucleotide-binding</keyword>
<evidence type="ECO:0000313" key="14">
    <source>
        <dbReference type="Proteomes" id="UP001165413"/>
    </source>
</evidence>
<dbReference type="CDD" id="cd02213">
    <property type="entry name" value="cupin_PMI_typeII_C"/>
    <property type="match status" value="1"/>
</dbReference>
<dbReference type="InterPro" id="IPR051161">
    <property type="entry name" value="Mannose-6P_isomerase_type2"/>
</dbReference>
<name>A0AA42BPT9_9ALTE</name>
<dbReference type="EMBL" id="JANATA010000011">
    <property type="protein sequence ID" value="MCP3428801.1"/>
    <property type="molecule type" value="Genomic_DNA"/>
</dbReference>
<dbReference type="SUPFAM" id="SSF53448">
    <property type="entry name" value="Nucleotide-diphospho-sugar transferases"/>
    <property type="match status" value="1"/>
</dbReference>
<dbReference type="GO" id="GO:0005525">
    <property type="term" value="F:GTP binding"/>
    <property type="evidence" value="ECO:0007669"/>
    <property type="project" value="UniProtKB-KW"/>
</dbReference>
<dbReference type="AlphaFoldDB" id="A0AA42BPT9"/>
<keyword evidence="13" id="KW-0413">Isomerase</keyword>
<dbReference type="RefSeq" id="WP_254100428.1">
    <property type="nucleotide sequence ID" value="NZ_JANATA010000011.1"/>
</dbReference>
<dbReference type="GO" id="GO:0016853">
    <property type="term" value="F:isomerase activity"/>
    <property type="evidence" value="ECO:0007669"/>
    <property type="project" value="UniProtKB-KW"/>
</dbReference>
<dbReference type="InterPro" id="IPR005835">
    <property type="entry name" value="NTP_transferase_dom"/>
</dbReference>
<dbReference type="PANTHER" id="PTHR46390">
    <property type="entry name" value="MANNOSE-1-PHOSPHATE GUANYLYLTRANSFERASE"/>
    <property type="match status" value="1"/>
</dbReference>
<evidence type="ECO:0000256" key="3">
    <source>
        <dbReference type="ARBA" id="ARBA00012387"/>
    </source>
</evidence>
<comment type="pathway">
    <text evidence="1">Nucleotide-sugar biosynthesis; GDP-alpha-D-mannose biosynthesis; GDP-alpha-D-mannose from alpha-D-mannose 1-phosphate (GTP route): step 1/1.</text>
</comment>
<dbReference type="GO" id="GO:0009298">
    <property type="term" value="P:GDP-mannose biosynthetic process"/>
    <property type="evidence" value="ECO:0007669"/>
    <property type="project" value="TreeGrafter"/>
</dbReference>
<dbReference type="Gene3D" id="2.60.120.10">
    <property type="entry name" value="Jelly Rolls"/>
    <property type="match status" value="1"/>
</dbReference>
<proteinExistence type="inferred from homology"/>
<dbReference type="SUPFAM" id="SSF51182">
    <property type="entry name" value="RmlC-like cupins"/>
    <property type="match status" value="1"/>
</dbReference>
<gene>
    <name evidence="13" type="ORF">NLF92_07560</name>
</gene>
<evidence type="ECO:0000256" key="8">
    <source>
        <dbReference type="ARBA" id="ARBA00047343"/>
    </source>
</evidence>
<dbReference type="FunFam" id="3.90.550.10:FF:000046">
    <property type="entry name" value="Mannose-1-phosphate guanylyltransferase (GDP)"/>
    <property type="match status" value="1"/>
</dbReference>
<comment type="similarity">
    <text evidence="2 9">Belongs to the mannose-6-phosphate isomerase type 2 family.</text>
</comment>
<organism evidence="13 14">
    <name type="scientific">Opacimonas viscosa</name>
    <dbReference type="NCBI Taxonomy" id="2961944"/>
    <lineage>
        <taxon>Bacteria</taxon>
        <taxon>Pseudomonadati</taxon>
        <taxon>Pseudomonadota</taxon>
        <taxon>Gammaproteobacteria</taxon>
        <taxon>Alteromonadales</taxon>
        <taxon>Alteromonadaceae</taxon>
        <taxon>Opacimonas</taxon>
    </lineage>
</organism>
<dbReference type="NCBIfam" id="TIGR01479">
    <property type="entry name" value="GMP_PMI"/>
    <property type="match status" value="1"/>
</dbReference>
<evidence type="ECO:0000256" key="9">
    <source>
        <dbReference type="RuleBase" id="RU004190"/>
    </source>
</evidence>
<dbReference type="Pfam" id="PF01050">
    <property type="entry name" value="MannoseP_isomer"/>
    <property type="match status" value="1"/>
</dbReference>
<keyword evidence="14" id="KW-1185">Reference proteome</keyword>
<dbReference type="CDD" id="cd02509">
    <property type="entry name" value="GDP-M1P_Guanylyltransferase"/>
    <property type="match status" value="1"/>
</dbReference>
<dbReference type="Proteomes" id="UP001165413">
    <property type="component" value="Unassembled WGS sequence"/>
</dbReference>
<evidence type="ECO:0000256" key="4">
    <source>
        <dbReference type="ARBA" id="ARBA00022679"/>
    </source>
</evidence>
<dbReference type="Pfam" id="PF22640">
    <property type="entry name" value="ManC_GMP_beta-helix"/>
    <property type="match status" value="1"/>
</dbReference>
<evidence type="ECO:0000256" key="2">
    <source>
        <dbReference type="ARBA" id="ARBA00006115"/>
    </source>
</evidence>
<dbReference type="FunFam" id="2.60.120.10:FF:000032">
    <property type="entry name" value="Mannose-1-phosphate guanylyltransferase/mannose-6-phosphate isomerase"/>
    <property type="match status" value="1"/>
</dbReference>
<comment type="catalytic activity">
    <reaction evidence="8">
        <text>alpha-D-mannose 1-phosphate + GTP + H(+) = GDP-alpha-D-mannose + diphosphate</text>
        <dbReference type="Rhea" id="RHEA:15229"/>
        <dbReference type="ChEBI" id="CHEBI:15378"/>
        <dbReference type="ChEBI" id="CHEBI:33019"/>
        <dbReference type="ChEBI" id="CHEBI:37565"/>
        <dbReference type="ChEBI" id="CHEBI:57527"/>
        <dbReference type="ChEBI" id="CHEBI:58409"/>
        <dbReference type="EC" id="2.7.7.13"/>
    </reaction>
</comment>
<evidence type="ECO:0000259" key="10">
    <source>
        <dbReference type="Pfam" id="PF00483"/>
    </source>
</evidence>
<dbReference type="InterPro" id="IPR006375">
    <property type="entry name" value="Man1P_GuaTrfase/Man6P_Isoase"/>
</dbReference>
<dbReference type="PANTHER" id="PTHR46390:SF1">
    <property type="entry name" value="MANNOSE-1-PHOSPHATE GUANYLYLTRANSFERASE"/>
    <property type="match status" value="1"/>
</dbReference>
<dbReference type="Pfam" id="PF00483">
    <property type="entry name" value="NTP_transferase"/>
    <property type="match status" value="1"/>
</dbReference>
<dbReference type="Gene3D" id="3.90.550.10">
    <property type="entry name" value="Spore Coat Polysaccharide Biosynthesis Protein SpsA, Chain A"/>
    <property type="match status" value="1"/>
</dbReference>
<reference evidence="13" key="1">
    <citation type="submission" date="2022-07" db="EMBL/GenBank/DDBJ databases">
        <title>Characterization of the Novel Bacterium Alteromonas immobilis LMIT006 and Alteromonas gregis LMIT007.</title>
        <authorList>
            <person name="Lin X."/>
        </authorList>
    </citation>
    <scope>NUCLEOTIDE SEQUENCE</scope>
    <source>
        <strain evidence="13">LMIT007</strain>
    </source>
</reference>
<dbReference type="GO" id="GO:0000271">
    <property type="term" value="P:polysaccharide biosynthetic process"/>
    <property type="evidence" value="ECO:0007669"/>
    <property type="project" value="InterPro"/>
</dbReference>
<feature type="domain" description="Mannose-6-phosphate isomerase type II C-terminal" evidence="11">
    <location>
        <begin position="353"/>
        <end position="466"/>
    </location>
</feature>
<dbReference type="InterPro" id="IPR014710">
    <property type="entry name" value="RmlC-like_jellyroll"/>
</dbReference>
<feature type="domain" description="MannoseP isomerase/GMP-like beta-helix" evidence="12">
    <location>
        <begin position="300"/>
        <end position="348"/>
    </location>
</feature>
<dbReference type="InterPro" id="IPR011051">
    <property type="entry name" value="RmlC_Cupin_sf"/>
</dbReference>
<dbReference type="EC" id="2.7.7.13" evidence="3"/>
<evidence type="ECO:0000256" key="5">
    <source>
        <dbReference type="ARBA" id="ARBA00022695"/>
    </source>
</evidence>
<dbReference type="GO" id="GO:0004475">
    <property type="term" value="F:mannose-1-phosphate guanylyltransferase (GTP) activity"/>
    <property type="evidence" value="ECO:0007669"/>
    <property type="project" value="UniProtKB-EC"/>
</dbReference>
<dbReference type="InterPro" id="IPR001538">
    <property type="entry name" value="Man6P_isomerase-2_C"/>
</dbReference>